<dbReference type="GO" id="GO:0048038">
    <property type="term" value="F:quinone binding"/>
    <property type="evidence" value="ECO:0007669"/>
    <property type="project" value="TreeGrafter"/>
</dbReference>
<organism evidence="5 6">
    <name type="scientific">Diplodia seriata</name>
    <dbReference type="NCBI Taxonomy" id="420778"/>
    <lineage>
        <taxon>Eukaryota</taxon>
        <taxon>Fungi</taxon>
        <taxon>Dikarya</taxon>
        <taxon>Ascomycota</taxon>
        <taxon>Pezizomycotina</taxon>
        <taxon>Dothideomycetes</taxon>
        <taxon>Dothideomycetes incertae sedis</taxon>
        <taxon>Botryosphaeriales</taxon>
        <taxon>Botryosphaeriaceae</taxon>
        <taxon>Diplodia</taxon>
    </lineage>
</organism>
<dbReference type="InterPro" id="IPR036291">
    <property type="entry name" value="NAD(P)-bd_dom_sf"/>
</dbReference>
<dbReference type="AlphaFoldDB" id="A0A1S8BLK3"/>
<evidence type="ECO:0000256" key="2">
    <source>
        <dbReference type="ARBA" id="ARBA00022857"/>
    </source>
</evidence>
<dbReference type="PANTHER" id="PTHR42760:SF133">
    <property type="entry name" value="3-OXOACYL-[ACYL-CARRIER-PROTEIN] REDUCTASE"/>
    <property type="match status" value="1"/>
</dbReference>
<protein>
    <submittedName>
        <fullName evidence="5">3-oxoacyl-[acyl-carrier-protein] reductase FabG</fullName>
    </submittedName>
</protein>
<dbReference type="PANTHER" id="PTHR42760">
    <property type="entry name" value="SHORT-CHAIN DEHYDROGENASES/REDUCTASES FAMILY MEMBER"/>
    <property type="match status" value="1"/>
</dbReference>
<dbReference type="SUPFAM" id="SSF51735">
    <property type="entry name" value="NAD(P)-binding Rossmann-fold domains"/>
    <property type="match status" value="1"/>
</dbReference>
<keyword evidence="3" id="KW-0560">Oxidoreductase</keyword>
<evidence type="ECO:0000313" key="6">
    <source>
        <dbReference type="Proteomes" id="UP000190776"/>
    </source>
</evidence>
<reference evidence="5 6" key="1">
    <citation type="submission" date="2017-01" db="EMBL/GenBank/DDBJ databases">
        <title>Draft genome sequence of Diplodia seriata F98.1, a fungal species involved in grapevine trunk diseases.</title>
        <authorList>
            <person name="Robert-Siegwald G."/>
            <person name="Vallet J."/>
            <person name="Abou-Mansour E."/>
            <person name="Xu J."/>
            <person name="Rey P."/>
            <person name="Bertsch C."/>
            <person name="Rego C."/>
            <person name="Larignon P."/>
            <person name="Fontaine F."/>
            <person name="Lebrun M.-H."/>
        </authorList>
    </citation>
    <scope>NUCLEOTIDE SEQUENCE [LARGE SCALE GENOMIC DNA]</scope>
    <source>
        <strain evidence="5 6">F98.1</strain>
    </source>
</reference>
<dbReference type="PRINTS" id="PR00081">
    <property type="entry name" value="GDHRDH"/>
</dbReference>
<proteinExistence type="inferred from homology"/>
<comment type="caution">
    <text evidence="5">The sequence shown here is derived from an EMBL/GenBank/DDBJ whole genome shotgun (WGS) entry which is preliminary data.</text>
</comment>
<dbReference type="Pfam" id="PF00106">
    <property type="entry name" value="adh_short"/>
    <property type="match status" value="1"/>
</dbReference>
<evidence type="ECO:0000256" key="3">
    <source>
        <dbReference type="ARBA" id="ARBA00023002"/>
    </source>
</evidence>
<dbReference type="OrthoDB" id="1669814at2759"/>
<dbReference type="InterPro" id="IPR002347">
    <property type="entry name" value="SDR_fam"/>
</dbReference>
<dbReference type="GO" id="GO:0016616">
    <property type="term" value="F:oxidoreductase activity, acting on the CH-OH group of donors, NAD or NADP as acceptor"/>
    <property type="evidence" value="ECO:0007669"/>
    <property type="project" value="TreeGrafter"/>
</dbReference>
<evidence type="ECO:0000256" key="1">
    <source>
        <dbReference type="ARBA" id="ARBA00006484"/>
    </source>
</evidence>
<dbReference type="GO" id="GO:0006633">
    <property type="term" value="P:fatty acid biosynthetic process"/>
    <property type="evidence" value="ECO:0007669"/>
    <property type="project" value="TreeGrafter"/>
</dbReference>
<keyword evidence="2" id="KW-0521">NADP</keyword>
<dbReference type="EMBL" id="MSZU01000075">
    <property type="protein sequence ID" value="OMP88138.1"/>
    <property type="molecule type" value="Genomic_DNA"/>
</dbReference>
<dbReference type="InterPro" id="IPR020904">
    <property type="entry name" value="Sc_DH/Rdtase_CS"/>
</dbReference>
<dbReference type="Pfam" id="PF13561">
    <property type="entry name" value="adh_short_C2"/>
    <property type="match status" value="1"/>
</dbReference>
<accession>A0A1S8BLK3</accession>
<dbReference type="STRING" id="420778.A0A1S8BLK3"/>
<evidence type="ECO:0000256" key="4">
    <source>
        <dbReference type="RuleBase" id="RU000363"/>
    </source>
</evidence>
<evidence type="ECO:0000313" key="5">
    <source>
        <dbReference type="EMBL" id="OMP88138.1"/>
    </source>
</evidence>
<gene>
    <name evidence="5" type="ORF">BK809_0002895</name>
</gene>
<name>A0A1S8BLK3_9PEZI</name>
<dbReference type="Proteomes" id="UP000190776">
    <property type="component" value="Unassembled WGS sequence"/>
</dbReference>
<sequence>MPPRAALSRAILNVPSRSSALLHHRCYHSSPLPLDNHHVLVTGGSRGIGKAIASRFARLGASTTIIGRNADTLESAVRELVSHQGADDTTRTHGYVAGDVSSKGFWEMLARSLVLRTILSPSADPFCSQHPQPRQEKFNPAPVTIVVNAAGVTHNALLVRQSAVATEDVVQTNLMGTMWACKLMGKVLMKSAARARGDANKQDQETSAAASNDEGEEVLRGGVSIVNVSSLLAVQGGVGSAAYAASKAGVLGLTRALAGEMGPLGVRINAIVPGYVETDMTSAMQPAAREKALERIPLRRFGTVEEIANTAVFLATNQYANNCVINLDGGMSAVSNSCSRYSRCYGLASCHPRNASSRMWYKYNG</sequence>
<comment type="similarity">
    <text evidence="1 4">Belongs to the short-chain dehydrogenases/reductases (SDR) family.</text>
</comment>
<dbReference type="PRINTS" id="PR00080">
    <property type="entry name" value="SDRFAMILY"/>
</dbReference>
<dbReference type="PROSITE" id="PS00061">
    <property type="entry name" value="ADH_SHORT"/>
    <property type="match status" value="1"/>
</dbReference>
<dbReference type="Gene3D" id="3.40.50.720">
    <property type="entry name" value="NAD(P)-binding Rossmann-like Domain"/>
    <property type="match status" value="1"/>
</dbReference>